<dbReference type="RefSeq" id="WP_144755198.1">
    <property type="nucleotide sequence ID" value="NZ_VMNW02000057.1"/>
</dbReference>
<dbReference type="GO" id="GO:0003677">
    <property type="term" value="F:DNA binding"/>
    <property type="evidence" value="ECO:0007669"/>
    <property type="project" value="UniProtKB-KW"/>
</dbReference>
<dbReference type="Proteomes" id="UP000319769">
    <property type="component" value="Unassembled WGS sequence"/>
</dbReference>
<organism evidence="5 6">
    <name type="scientific">Amycolatopsis acidicola</name>
    <dbReference type="NCBI Taxonomy" id="2596893"/>
    <lineage>
        <taxon>Bacteria</taxon>
        <taxon>Bacillati</taxon>
        <taxon>Actinomycetota</taxon>
        <taxon>Actinomycetes</taxon>
        <taxon>Pseudonocardiales</taxon>
        <taxon>Pseudonocardiaceae</taxon>
        <taxon>Amycolatopsis</taxon>
    </lineage>
</organism>
<dbReference type="OrthoDB" id="4164516at2"/>
<evidence type="ECO:0000256" key="3">
    <source>
        <dbReference type="ARBA" id="ARBA00023163"/>
    </source>
</evidence>
<comment type="caution">
    <text evidence="5">The sequence shown here is derived from an EMBL/GenBank/DDBJ whole genome shotgun (WGS) entry which is preliminary data.</text>
</comment>
<dbReference type="Gene3D" id="1.20.120.530">
    <property type="entry name" value="GntR ligand-binding domain-like"/>
    <property type="match status" value="1"/>
</dbReference>
<dbReference type="EMBL" id="VMNW02000057">
    <property type="protein sequence ID" value="KAA9155398.1"/>
    <property type="molecule type" value="Genomic_DNA"/>
</dbReference>
<proteinExistence type="predicted"/>
<dbReference type="PROSITE" id="PS50949">
    <property type="entry name" value="HTH_GNTR"/>
    <property type="match status" value="1"/>
</dbReference>
<evidence type="ECO:0000259" key="4">
    <source>
        <dbReference type="PROSITE" id="PS50949"/>
    </source>
</evidence>
<keyword evidence="1" id="KW-0805">Transcription regulation</keyword>
<feature type="domain" description="HTH gntR-type" evidence="4">
    <location>
        <begin position="7"/>
        <end position="74"/>
    </location>
</feature>
<keyword evidence="3" id="KW-0804">Transcription</keyword>
<dbReference type="SUPFAM" id="SSF46785">
    <property type="entry name" value="Winged helix' DNA-binding domain"/>
    <property type="match status" value="1"/>
</dbReference>
<evidence type="ECO:0000313" key="6">
    <source>
        <dbReference type="Proteomes" id="UP000319769"/>
    </source>
</evidence>
<dbReference type="GO" id="GO:0003700">
    <property type="term" value="F:DNA-binding transcription factor activity"/>
    <property type="evidence" value="ECO:0007669"/>
    <property type="project" value="InterPro"/>
</dbReference>
<dbReference type="InterPro" id="IPR011711">
    <property type="entry name" value="GntR_C"/>
</dbReference>
<dbReference type="SMART" id="SM00895">
    <property type="entry name" value="FCD"/>
    <property type="match status" value="1"/>
</dbReference>
<dbReference type="PANTHER" id="PTHR43537:SF44">
    <property type="entry name" value="GNTR FAMILY REGULATORY PROTEIN"/>
    <property type="match status" value="1"/>
</dbReference>
<dbReference type="InterPro" id="IPR000524">
    <property type="entry name" value="Tscrpt_reg_HTH_GntR"/>
</dbReference>
<reference evidence="5" key="1">
    <citation type="submission" date="2019-09" db="EMBL/GenBank/DDBJ databases">
        <authorList>
            <person name="Teo W.F.A."/>
            <person name="Duangmal K."/>
        </authorList>
    </citation>
    <scope>NUCLEOTIDE SEQUENCE [LARGE SCALE GENOMIC DNA]</scope>
    <source>
        <strain evidence="5">K81G1</strain>
    </source>
</reference>
<name>A0A5N0UTS6_9PSEU</name>
<evidence type="ECO:0000256" key="1">
    <source>
        <dbReference type="ARBA" id="ARBA00023015"/>
    </source>
</evidence>
<accession>A0A5N0UTS6</accession>
<keyword evidence="6" id="KW-1185">Reference proteome</keyword>
<dbReference type="PANTHER" id="PTHR43537">
    <property type="entry name" value="TRANSCRIPTIONAL REGULATOR, GNTR FAMILY"/>
    <property type="match status" value="1"/>
</dbReference>
<dbReference type="Gene3D" id="1.10.10.10">
    <property type="entry name" value="Winged helix-like DNA-binding domain superfamily/Winged helix DNA-binding domain"/>
    <property type="match status" value="1"/>
</dbReference>
<dbReference type="SUPFAM" id="SSF48008">
    <property type="entry name" value="GntR ligand-binding domain-like"/>
    <property type="match status" value="1"/>
</dbReference>
<dbReference type="Pfam" id="PF07729">
    <property type="entry name" value="FCD"/>
    <property type="match status" value="1"/>
</dbReference>
<dbReference type="InterPro" id="IPR036390">
    <property type="entry name" value="WH_DNA-bd_sf"/>
</dbReference>
<evidence type="ECO:0000313" key="5">
    <source>
        <dbReference type="EMBL" id="KAA9155398.1"/>
    </source>
</evidence>
<gene>
    <name evidence="5" type="ORF">FPZ12_029875</name>
</gene>
<keyword evidence="2" id="KW-0238">DNA-binding</keyword>
<dbReference type="AlphaFoldDB" id="A0A5N0UTS6"/>
<dbReference type="Pfam" id="PF00392">
    <property type="entry name" value="GntR"/>
    <property type="match status" value="1"/>
</dbReference>
<evidence type="ECO:0000256" key="2">
    <source>
        <dbReference type="ARBA" id="ARBA00023125"/>
    </source>
</evidence>
<sequence length="227" mass="24242">MSAYSGRGLHGQTVATLGARIVAGTISEGEVIDLGALGRELDVSMTALREALKVLAAKGLVAAKQKRGTYVRERAHWNLLDSDVIRWRSEAGDTAAVLRDLAEVRAVIEPAAASMAALRRDEADLAELEAALAEMAVDAVAADLRWHRALLRATHNEMLARMDVFIEPALRLRDELVHETTADDPEPSHRAVVEAVRAGDPAKAAEAVTSLLHKSAEDAMDATGGKA</sequence>
<dbReference type="InterPro" id="IPR008920">
    <property type="entry name" value="TF_FadR/GntR_C"/>
</dbReference>
<dbReference type="SMART" id="SM00345">
    <property type="entry name" value="HTH_GNTR"/>
    <property type="match status" value="1"/>
</dbReference>
<dbReference type="InterPro" id="IPR036388">
    <property type="entry name" value="WH-like_DNA-bd_sf"/>
</dbReference>
<protein>
    <submittedName>
        <fullName evidence="5">FadR family transcriptional regulator</fullName>
    </submittedName>
</protein>